<comment type="similarity">
    <text evidence="2 4">Belongs to the cytochrome P450 family.</text>
</comment>
<keyword evidence="3 4" id="KW-0408">Iron</keyword>
<dbReference type="AlphaFoldDB" id="A0A1X6PC05"/>
<protein>
    <recommendedName>
        <fullName evidence="8">Cytochrome P450</fullName>
    </recommendedName>
</protein>
<dbReference type="OrthoDB" id="1470350at2759"/>
<dbReference type="Gene3D" id="1.10.630.10">
    <property type="entry name" value="Cytochrome P450"/>
    <property type="match status" value="1"/>
</dbReference>
<keyword evidence="5" id="KW-0472">Membrane</keyword>
<dbReference type="PANTHER" id="PTHR24305:SF166">
    <property type="entry name" value="CYTOCHROME P450 12A4, MITOCHONDRIAL-RELATED"/>
    <property type="match status" value="1"/>
</dbReference>
<feature type="binding site" description="axial binding residue" evidence="3">
    <location>
        <position position="527"/>
    </location>
    <ligand>
        <name>heme</name>
        <dbReference type="ChEBI" id="CHEBI:30413"/>
    </ligand>
    <ligandPart>
        <name>Fe</name>
        <dbReference type="ChEBI" id="CHEBI:18248"/>
    </ligandPart>
</feature>
<dbReference type="CDD" id="cd00302">
    <property type="entry name" value="cytochrome_P450"/>
    <property type="match status" value="1"/>
</dbReference>
<evidence type="ECO:0000256" key="5">
    <source>
        <dbReference type="SAM" id="Phobius"/>
    </source>
</evidence>
<organism evidence="6 7">
    <name type="scientific">Porphyra umbilicalis</name>
    <name type="common">Purple laver</name>
    <name type="synonym">Red alga</name>
    <dbReference type="NCBI Taxonomy" id="2786"/>
    <lineage>
        <taxon>Eukaryota</taxon>
        <taxon>Rhodophyta</taxon>
        <taxon>Bangiophyceae</taxon>
        <taxon>Bangiales</taxon>
        <taxon>Bangiaceae</taxon>
        <taxon>Porphyra</taxon>
    </lineage>
</organism>
<accession>A0A1X6PC05</accession>
<feature type="transmembrane region" description="Helical" evidence="5">
    <location>
        <begin position="42"/>
        <end position="62"/>
    </location>
</feature>
<dbReference type="PROSITE" id="PS00086">
    <property type="entry name" value="CYTOCHROME_P450"/>
    <property type="match status" value="1"/>
</dbReference>
<proteinExistence type="inferred from homology"/>
<evidence type="ECO:0000313" key="7">
    <source>
        <dbReference type="Proteomes" id="UP000218209"/>
    </source>
</evidence>
<dbReference type="InterPro" id="IPR001128">
    <property type="entry name" value="Cyt_P450"/>
</dbReference>
<dbReference type="InterPro" id="IPR002401">
    <property type="entry name" value="Cyt_P450_E_grp-I"/>
</dbReference>
<dbReference type="SUPFAM" id="SSF48264">
    <property type="entry name" value="Cytochrome P450"/>
    <property type="match status" value="1"/>
</dbReference>
<reference evidence="6 7" key="1">
    <citation type="submission" date="2017-03" db="EMBL/GenBank/DDBJ databases">
        <title>WGS assembly of Porphyra umbilicalis.</title>
        <authorList>
            <person name="Brawley S.H."/>
            <person name="Blouin N.A."/>
            <person name="Ficko-Blean E."/>
            <person name="Wheeler G.L."/>
            <person name="Lohr M."/>
            <person name="Goodson H.V."/>
            <person name="Jenkins J.W."/>
            <person name="Blaby-Haas C.E."/>
            <person name="Helliwell K.E."/>
            <person name="Chan C."/>
            <person name="Marriage T."/>
            <person name="Bhattacharya D."/>
            <person name="Klein A.S."/>
            <person name="Badis Y."/>
            <person name="Brodie J."/>
            <person name="Cao Y."/>
            <person name="Collen J."/>
            <person name="Dittami S.M."/>
            <person name="Gachon C.M."/>
            <person name="Green B.R."/>
            <person name="Karpowicz S."/>
            <person name="Kim J.W."/>
            <person name="Kudahl U."/>
            <person name="Lin S."/>
            <person name="Michel G."/>
            <person name="Mittag M."/>
            <person name="Olson B.J."/>
            <person name="Pangilinan J."/>
            <person name="Peng Y."/>
            <person name="Qiu H."/>
            <person name="Shu S."/>
            <person name="Singer J.T."/>
            <person name="Smith A.G."/>
            <person name="Sprecher B.N."/>
            <person name="Wagner V."/>
            <person name="Wang W."/>
            <person name="Wang Z.-Y."/>
            <person name="Yan J."/>
            <person name="Yarish C."/>
            <person name="Zoeuner-Riek S."/>
            <person name="Zhuang Y."/>
            <person name="Zou Y."/>
            <person name="Lindquist E.A."/>
            <person name="Grimwood J."/>
            <person name="Barry K."/>
            <person name="Rokhsar D.S."/>
            <person name="Schmutz J."/>
            <person name="Stiller J.W."/>
            <person name="Grossman A.R."/>
            <person name="Prochnik S.E."/>
        </authorList>
    </citation>
    <scope>NUCLEOTIDE SEQUENCE [LARGE SCALE GENOMIC DNA]</scope>
    <source>
        <strain evidence="6">4086291</strain>
    </source>
</reference>
<dbReference type="InterPro" id="IPR050121">
    <property type="entry name" value="Cytochrome_P450_monoxygenase"/>
</dbReference>
<dbReference type="PRINTS" id="PR00463">
    <property type="entry name" value="EP450I"/>
</dbReference>
<dbReference type="InterPro" id="IPR036396">
    <property type="entry name" value="Cyt_P450_sf"/>
</dbReference>
<feature type="transmembrane region" description="Helical" evidence="5">
    <location>
        <begin position="14"/>
        <end position="35"/>
    </location>
</feature>
<keyword evidence="4" id="KW-0503">Monooxygenase</keyword>
<keyword evidence="7" id="KW-1185">Reference proteome</keyword>
<keyword evidence="3 4" id="KW-0349">Heme</keyword>
<evidence type="ECO:0000256" key="4">
    <source>
        <dbReference type="RuleBase" id="RU000461"/>
    </source>
</evidence>
<dbReference type="GO" id="GO:0016705">
    <property type="term" value="F:oxidoreductase activity, acting on paired donors, with incorporation or reduction of molecular oxygen"/>
    <property type="evidence" value="ECO:0007669"/>
    <property type="project" value="InterPro"/>
</dbReference>
<dbReference type="GO" id="GO:0004497">
    <property type="term" value="F:monooxygenase activity"/>
    <property type="evidence" value="ECO:0007669"/>
    <property type="project" value="UniProtKB-KW"/>
</dbReference>
<dbReference type="GO" id="GO:0005506">
    <property type="term" value="F:iron ion binding"/>
    <property type="evidence" value="ECO:0007669"/>
    <property type="project" value="InterPro"/>
</dbReference>
<name>A0A1X6PC05_PORUM</name>
<sequence>MKPPAPQLVPLRPLPTAIVAVTAITAATVTAVASVTGTSTPAAWAVLAAAAATVAAAATLVWPRVATDVLGLHGTVFPAPADGGDLPLLGRLLQVLAATADHALAQRFMAWQRHVGFGINFQFYVFGSRTVVLVDPADVRAVVVRADPPRDQQMLRHFGTPISADLLFLIPDPHHAAARRLMHPFLSGAPTADGVLRVVNAELGRCADAGAGAVAPVAAAAAAAGEAAAGPSWADRLDALAAAGTAVDLDELMTEFTLGVMHQLLFSSSPSAEETTATATRLHRLITHITALSGLPLPNVVSPTKMAAARATGDEFVAYAAKMEARRRAEYAAGTAAPTPPRDMLDIFLADLDQPGGAYEGDRRRVAADLLFYLMAGYDTTAHSIAWTVHALCDNPDVEARLLAELESALPPPGTPLTSTHLAALPYTDAVWKESLRLFPPAPLGSIRRLTADLRLPSDGSLIPAGTTIQLPVLPVHRSPTAYPSPDAFDPSRWLPPTAPGGGGHSAADQRAARAHFMVFSWGPRACPGQNMAAVEAKAVLATLLRRFRLERVGKSADVVLDNSLTLRPAGFRVTLHRREAA</sequence>
<evidence type="ECO:0000256" key="1">
    <source>
        <dbReference type="ARBA" id="ARBA00001971"/>
    </source>
</evidence>
<dbReference type="GO" id="GO:0020037">
    <property type="term" value="F:heme binding"/>
    <property type="evidence" value="ECO:0007669"/>
    <property type="project" value="InterPro"/>
</dbReference>
<dbReference type="InterPro" id="IPR017972">
    <property type="entry name" value="Cyt_P450_CS"/>
</dbReference>
<gene>
    <name evidence="6" type="ORF">BU14_0111s0046</name>
</gene>
<keyword evidence="3 4" id="KW-0479">Metal-binding</keyword>
<dbReference type="Pfam" id="PF00067">
    <property type="entry name" value="p450"/>
    <property type="match status" value="1"/>
</dbReference>
<evidence type="ECO:0008006" key="8">
    <source>
        <dbReference type="Google" id="ProtNLM"/>
    </source>
</evidence>
<dbReference type="EMBL" id="KV918814">
    <property type="protein sequence ID" value="OSX78377.1"/>
    <property type="molecule type" value="Genomic_DNA"/>
</dbReference>
<dbReference type="PRINTS" id="PR00385">
    <property type="entry name" value="P450"/>
</dbReference>
<evidence type="ECO:0000313" key="6">
    <source>
        <dbReference type="EMBL" id="OSX78377.1"/>
    </source>
</evidence>
<keyword evidence="5" id="KW-0812">Transmembrane</keyword>
<evidence type="ECO:0000256" key="3">
    <source>
        <dbReference type="PIRSR" id="PIRSR602401-1"/>
    </source>
</evidence>
<keyword evidence="4" id="KW-0560">Oxidoreductase</keyword>
<keyword evidence="5" id="KW-1133">Transmembrane helix</keyword>
<dbReference type="Proteomes" id="UP000218209">
    <property type="component" value="Unassembled WGS sequence"/>
</dbReference>
<dbReference type="PANTHER" id="PTHR24305">
    <property type="entry name" value="CYTOCHROME P450"/>
    <property type="match status" value="1"/>
</dbReference>
<comment type="cofactor">
    <cofactor evidence="1 3">
        <name>heme</name>
        <dbReference type="ChEBI" id="CHEBI:30413"/>
    </cofactor>
</comment>
<evidence type="ECO:0000256" key="2">
    <source>
        <dbReference type="ARBA" id="ARBA00010617"/>
    </source>
</evidence>